<dbReference type="InterPro" id="IPR005835">
    <property type="entry name" value="NTP_transferase_dom"/>
</dbReference>
<comment type="catalytic activity">
    <reaction evidence="5 6">
        <text>alpha-D-glucose 1-phosphate + UTP + H(+) = UDP-alpha-D-glucose + diphosphate</text>
        <dbReference type="Rhea" id="RHEA:19889"/>
        <dbReference type="ChEBI" id="CHEBI:15378"/>
        <dbReference type="ChEBI" id="CHEBI:33019"/>
        <dbReference type="ChEBI" id="CHEBI:46398"/>
        <dbReference type="ChEBI" id="CHEBI:58601"/>
        <dbReference type="ChEBI" id="CHEBI:58885"/>
        <dbReference type="EC" id="2.7.7.9"/>
    </reaction>
</comment>
<dbReference type="eggNOG" id="COG1210">
    <property type="taxonomic scope" value="Bacteria"/>
</dbReference>
<dbReference type="OrthoDB" id="9803871at2"/>
<evidence type="ECO:0000256" key="2">
    <source>
        <dbReference type="ARBA" id="ARBA00012415"/>
    </source>
</evidence>
<keyword evidence="4 6" id="KW-0548">Nucleotidyltransferase</keyword>
<evidence type="ECO:0000256" key="1">
    <source>
        <dbReference type="ARBA" id="ARBA00006890"/>
    </source>
</evidence>
<proteinExistence type="inferred from homology"/>
<evidence type="ECO:0000256" key="3">
    <source>
        <dbReference type="ARBA" id="ARBA00022679"/>
    </source>
</evidence>
<keyword evidence="9" id="KW-1185">Reference proteome</keyword>
<gene>
    <name evidence="8" type="ordered locus">Dred_3101</name>
</gene>
<protein>
    <recommendedName>
        <fullName evidence="2 6">UTP--glucose-1-phosphate uridylyltransferase</fullName>
        <ecNumber evidence="2 6">2.7.7.9</ecNumber>
    </recommendedName>
    <alternativeName>
        <fullName evidence="6">UDP-glucose pyrophosphorylase</fullName>
    </alternativeName>
</protein>
<reference evidence="8 9" key="1">
    <citation type="submission" date="2007-03" db="EMBL/GenBank/DDBJ databases">
        <title>Complete sequence of Desulfotomaculum reducens MI-1.</title>
        <authorList>
            <consortium name="US DOE Joint Genome Institute"/>
            <person name="Copeland A."/>
            <person name="Lucas S."/>
            <person name="Lapidus A."/>
            <person name="Barry K."/>
            <person name="Detter J.C."/>
            <person name="Glavina del Rio T."/>
            <person name="Hammon N."/>
            <person name="Israni S."/>
            <person name="Dalin E."/>
            <person name="Tice H."/>
            <person name="Pitluck S."/>
            <person name="Sims D."/>
            <person name="Brettin T."/>
            <person name="Bruce D."/>
            <person name="Han C."/>
            <person name="Tapia R."/>
            <person name="Schmutz J."/>
            <person name="Larimer F."/>
            <person name="Land M."/>
            <person name="Hauser L."/>
            <person name="Kyrpides N."/>
            <person name="Kim E."/>
            <person name="Tebo B.M."/>
            <person name="Richardson P."/>
        </authorList>
    </citation>
    <scope>NUCLEOTIDE SEQUENCE [LARGE SCALE GENOMIC DNA]</scope>
    <source>
        <strain evidence="8 9">MI-1</strain>
    </source>
</reference>
<evidence type="ECO:0000313" key="8">
    <source>
        <dbReference type="EMBL" id="ABO51603.1"/>
    </source>
</evidence>
<dbReference type="PANTHER" id="PTHR43197">
    <property type="entry name" value="UTP--GLUCOSE-1-PHOSPHATE URIDYLYLTRANSFERASE"/>
    <property type="match status" value="1"/>
</dbReference>
<sequence length="288" mass="32673">MRVRKAIIPAAGLGVRFLPATKATPKEMLPIVDTPTIQYIIEEAVASGIEDILIVTGRNKRAIEDHFDKNLELEMQLDHKQKHELLGLVKDISEMVDIHYIRQKEPLGLGHAVYCARKFIGDEPFAVLLGDDVIRSKVPCLKQMMNLYEEVRYSILGVQEVPQEHVNRYGIVEATTEQDNVCRIYDLIEKPQIDQAPSRLAVMGRYILSPRIFDILAMTRPGAGGEIQLTDALRKLVQAEAIYGCMFEGKRYDVGDKLGYLKATVEFALERPDLSEDFRKYLKEIVSE</sequence>
<dbReference type="NCBIfam" id="TIGR01099">
    <property type="entry name" value="galU"/>
    <property type="match status" value="1"/>
</dbReference>
<dbReference type="Gene3D" id="3.90.550.10">
    <property type="entry name" value="Spore Coat Polysaccharide Biosynthesis Protein SpsA, Chain A"/>
    <property type="match status" value="1"/>
</dbReference>
<evidence type="ECO:0000256" key="4">
    <source>
        <dbReference type="ARBA" id="ARBA00022695"/>
    </source>
</evidence>
<dbReference type="GO" id="GO:0006011">
    <property type="term" value="P:UDP-alpha-D-glucose metabolic process"/>
    <property type="evidence" value="ECO:0007669"/>
    <property type="project" value="InterPro"/>
</dbReference>
<dbReference type="InterPro" id="IPR029044">
    <property type="entry name" value="Nucleotide-diphossugar_trans"/>
</dbReference>
<name>A4J950_DESRM</name>
<dbReference type="Pfam" id="PF00483">
    <property type="entry name" value="NTP_transferase"/>
    <property type="match status" value="1"/>
</dbReference>
<dbReference type="Proteomes" id="UP000001556">
    <property type="component" value="Chromosome"/>
</dbReference>
<organism evidence="8 9">
    <name type="scientific">Desulforamulus reducens (strain ATCC BAA-1160 / DSM 100696 / MI-1)</name>
    <name type="common">Desulfotomaculum reducens</name>
    <dbReference type="NCBI Taxonomy" id="349161"/>
    <lineage>
        <taxon>Bacteria</taxon>
        <taxon>Bacillati</taxon>
        <taxon>Bacillota</taxon>
        <taxon>Clostridia</taxon>
        <taxon>Eubacteriales</taxon>
        <taxon>Peptococcaceae</taxon>
        <taxon>Desulforamulus</taxon>
    </lineage>
</organism>
<dbReference type="EMBL" id="CP000612">
    <property type="protein sequence ID" value="ABO51603.1"/>
    <property type="molecule type" value="Genomic_DNA"/>
</dbReference>
<dbReference type="PANTHER" id="PTHR43197:SF1">
    <property type="entry name" value="UTP--GLUCOSE-1-PHOSPHATE URIDYLYLTRANSFERASE"/>
    <property type="match status" value="1"/>
</dbReference>
<dbReference type="AlphaFoldDB" id="A4J950"/>
<evidence type="ECO:0000256" key="5">
    <source>
        <dbReference type="ARBA" id="ARBA00048128"/>
    </source>
</evidence>
<dbReference type="HOGENOM" id="CLU_029499_1_2_9"/>
<comment type="similarity">
    <text evidence="1 6">Belongs to the UDPGP type 2 family.</text>
</comment>
<dbReference type="STRING" id="349161.Dred_3101"/>
<evidence type="ECO:0000256" key="6">
    <source>
        <dbReference type="RuleBase" id="RU361259"/>
    </source>
</evidence>
<dbReference type="EC" id="2.7.7.9" evidence="2 6"/>
<dbReference type="InterPro" id="IPR005771">
    <property type="entry name" value="GalU_uridylyltTrfase_bac/arc"/>
</dbReference>
<dbReference type="SUPFAM" id="SSF53448">
    <property type="entry name" value="Nucleotide-diphospho-sugar transferases"/>
    <property type="match status" value="1"/>
</dbReference>
<dbReference type="RefSeq" id="WP_011879392.1">
    <property type="nucleotide sequence ID" value="NC_009253.1"/>
</dbReference>
<evidence type="ECO:0000313" key="9">
    <source>
        <dbReference type="Proteomes" id="UP000001556"/>
    </source>
</evidence>
<dbReference type="GO" id="GO:0003983">
    <property type="term" value="F:UTP:glucose-1-phosphate uridylyltransferase activity"/>
    <property type="evidence" value="ECO:0007669"/>
    <property type="project" value="UniProtKB-EC"/>
</dbReference>
<keyword evidence="3 6" id="KW-0808">Transferase</keyword>
<feature type="domain" description="Nucleotidyl transferase" evidence="7">
    <location>
        <begin position="5"/>
        <end position="265"/>
    </location>
</feature>
<dbReference type="CDD" id="cd02541">
    <property type="entry name" value="UGPase_prokaryotic"/>
    <property type="match status" value="1"/>
</dbReference>
<dbReference type="KEGG" id="drm:Dred_3101"/>
<accession>A4J950</accession>
<evidence type="ECO:0000259" key="7">
    <source>
        <dbReference type="Pfam" id="PF00483"/>
    </source>
</evidence>